<organism evidence="1">
    <name type="scientific">marine sediment metagenome</name>
    <dbReference type="NCBI Taxonomy" id="412755"/>
    <lineage>
        <taxon>unclassified sequences</taxon>
        <taxon>metagenomes</taxon>
        <taxon>ecological metagenomes</taxon>
    </lineage>
</organism>
<gene>
    <name evidence="1" type="ORF">S01H4_61809</name>
</gene>
<dbReference type="AlphaFoldDB" id="X1EA25"/>
<sequence length="47" mass="5146">VAYCEADHAAKPEDIIESVKITKKVIENYLYGCPDILSSLSFSLTGL</sequence>
<dbReference type="EMBL" id="BART01036737">
    <property type="protein sequence ID" value="GAH13979.1"/>
    <property type="molecule type" value="Genomic_DNA"/>
</dbReference>
<feature type="non-terminal residue" evidence="1">
    <location>
        <position position="1"/>
    </location>
</feature>
<evidence type="ECO:0000313" key="1">
    <source>
        <dbReference type="EMBL" id="GAH13979.1"/>
    </source>
</evidence>
<reference evidence="1" key="1">
    <citation type="journal article" date="2014" name="Front. Microbiol.">
        <title>High frequency of phylogenetically diverse reductive dehalogenase-homologous genes in deep subseafloor sedimentary metagenomes.</title>
        <authorList>
            <person name="Kawai M."/>
            <person name="Futagami T."/>
            <person name="Toyoda A."/>
            <person name="Takaki Y."/>
            <person name="Nishi S."/>
            <person name="Hori S."/>
            <person name="Arai W."/>
            <person name="Tsubouchi T."/>
            <person name="Morono Y."/>
            <person name="Uchiyama I."/>
            <person name="Ito T."/>
            <person name="Fujiyama A."/>
            <person name="Inagaki F."/>
            <person name="Takami H."/>
        </authorList>
    </citation>
    <scope>NUCLEOTIDE SEQUENCE</scope>
    <source>
        <strain evidence="1">Expedition CK06-06</strain>
    </source>
</reference>
<protein>
    <submittedName>
        <fullName evidence="1">Uncharacterized protein</fullName>
    </submittedName>
</protein>
<proteinExistence type="predicted"/>
<accession>X1EA25</accession>
<name>X1EA25_9ZZZZ</name>
<comment type="caution">
    <text evidence="1">The sequence shown here is derived from an EMBL/GenBank/DDBJ whole genome shotgun (WGS) entry which is preliminary data.</text>
</comment>